<protein>
    <submittedName>
        <fullName evidence="1">Uncharacterized protein</fullName>
    </submittedName>
</protein>
<name>A0ACC0GNQ7_9ERIC</name>
<dbReference type="Proteomes" id="UP001060215">
    <property type="component" value="Chromosome 9"/>
</dbReference>
<evidence type="ECO:0000313" key="2">
    <source>
        <dbReference type="Proteomes" id="UP001060215"/>
    </source>
</evidence>
<organism evidence="1 2">
    <name type="scientific">Camellia lanceoleosa</name>
    <dbReference type="NCBI Taxonomy" id="1840588"/>
    <lineage>
        <taxon>Eukaryota</taxon>
        <taxon>Viridiplantae</taxon>
        <taxon>Streptophyta</taxon>
        <taxon>Embryophyta</taxon>
        <taxon>Tracheophyta</taxon>
        <taxon>Spermatophyta</taxon>
        <taxon>Magnoliopsida</taxon>
        <taxon>eudicotyledons</taxon>
        <taxon>Gunneridae</taxon>
        <taxon>Pentapetalae</taxon>
        <taxon>asterids</taxon>
        <taxon>Ericales</taxon>
        <taxon>Theaceae</taxon>
        <taxon>Camellia</taxon>
    </lineage>
</organism>
<keyword evidence="2" id="KW-1185">Reference proteome</keyword>
<evidence type="ECO:0000313" key="1">
    <source>
        <dbReference type="EMBL" id="KAI8002536.1"/>
    </source>
</evidence>
<sequence length="34" mass="4047">MFWLDRSHLESVFGDPIVVSDYLGYSRHIHTVRL</sequence>
<accession>A0ACC0GNQ7</accession>
<proteinExistence type="predicted"/>
<comment type="caution">
    <text evidence="1">The sequence shown here is derived from an EMBL/GenBank/DDBJ whole genome shotgun (WGS) entry which is preliminary data.</text>
</comment>
<dbReference type="EMBL" id="CM045766">
    <property type="protein sequence ID" value="KAI8002536.1"/>
    <property type="molecule type" value="Genomic_DNA"/>
</dbReference>
<reference evidence="1 2" key="1">
    <citation type="journal article" date="2022" name="Plant J.">
        <title>Chromosome-level genome of Camellia lanceoleosa provides a valuable resource for understanding genome evolution and self-incompatibility.</title>
        <authorList>
            <person name="Gong W."/>
            <person name="Xiao S."/>
            <person name="Wang L."/>
            <person name="Liao Z."/>
            <person name="Chang Y."/>
            <person name="Mo W."/>
            <person name="Hu G."/>
            <person name="Li W."/>
            <person name="Zhao G."/>
            <person name="Zhu H."/>
            <person name="Hu X."/>
            <person name="Ji K."/>
            <person name="Xiang X."/>
            <person name="Song Q."/>
            <person name="Yuan D."/>
            <person name="Jin S."/>
            <person name="Zhang L."/>
        </authorList>
    </citation>
    <scope>NUCLEOTIDE SEQUENCE [LARGE SCALE GENOMIC DNA]</scope>
    <source>
        <strain evidence="1">SQ_2022a</strain>
    </source>
</reference>
<gene>
    <name evidence="1" type="ORF">LOK49_LG08G02752</name>
</gene>